<dbReference type="Proteomes" id="UP001442364">
    <property type="component" value="Unassembled WGS sequence"/>
</dbReference>
<name>A0ABV1BUX4_9FIRM</name>
<reference evidence="3 4" key="1">
    <citation type="submission" date="2024-03" db="EMBL/GenBank/DDBJ databases">
        <title>Human intestinal bacterial collection.</title>
        <authorList>
            <person name="Pauvert C."/>
            <person name="Hitch T.C.A."/>
            <person name="Clavel T."/>
        </authorList>
    </citation>
    <scope>NUCLEOTIDE SEQUENCE [LARGE SCALE GENOMIC DNA]</scope>
    <source>
        <strain evidence="3 4">CLA-AA-H255</strain>
    </source>
</reference>
<evidence type="ECO:0000313" key="4">
    <source>
        <dbReference type="Proteomes" id="UP001442364"/>
    </source>
</evidence>
<keyword evidence="4" id="KW-1185">Reference proteome</keyword>
<proteinExistence type="predicted"/>
<organism evidence="3 4">
    <name type="scientific">[Lactobacillus] rogosae</name>
    <dbReference type="NCBI Taxonomy" id="706562"/>
    <lineage>
        <taxon>Bacteria</taxon>
        <taxon>Bacillati</taxon>
        <taxon>Bacillota</taxon>
        <taxon>Clostridia</taxon>
        <taxon>Lachnospirales</taxon>
        <taxon>Lachnospiraceae</taxon>
        <taxon>Lachnospira</taxon>
    </lineage>
</organism>
<sequence length="218" mass="23507">MRKTLPINLQFFAEGGDGNGDQNAGSNNNGQAGQQGGQNNQQAAGIDYDKIQSMLDTATAKKENAVLKSYFQQQGLSEEEVSQAIATFKQNKQQQVEQQQNANANLQNEVTTAQKDAEQARIELAATQVAMTLGINAKTLPYVLKMADFSKAKGTDGKISEDNVKAALEQVLKDVPALKPSTENNEGFQIGAGQQTNGQQSSAGSNVNVPTKRWNRFN</sequence>
<evidence type="ECO:0000256" key="1">
    <source>
        <dbReference type="SAM" id="Coils"/>
    </source>
</evidence>
<feature type="region of interest" description="Disordered" evidence="2">
    <location>
        <begin position="12"/>
        <end position="45"/>
    </location>
</feature>
<evidence type="ECO:0000256" key="2">
    <source>
        <dbReference type="SAM" id="MobiDB-lite"/>
    </source>
</evidence>
<accession>A0ABV1BUX4</accession>
<feature type="region of interest" description="Disordered" evidence="2">
    <location>
        <begin position="177"/>
        <end position="218"/>
    </location>
</feature>
<gene>
    <name evidence="3" type="ORF">WMO14_06580</name>
</gene>
<dbReference type="EMBL" id="JBBMER010000004">
    <property type="protein sequence ID" value="MEQ2379542.1"/>
    <property type="molecule type" value="Genomic_DNA"/>
</dbReference>
<feature type="compositionally biased region" description="Polar residues" evidence="2">
    <location>
        <begin position="181"/>
        <end position="209"/>
    </location>
</feature>
<feature type="coiled-coil region" evidence="1">
    <location>
        <begin position="89"/>
        <end position="123"/>
    </location>
</feature>
<protein>
    <recommendedName>
        <fullName evidence="5">DUF4355 domain-containing protein</fullName>
    </recommendedName>
</protein>
<evidence type="ECO:0000313" key="3">
    <source>
        <dbReference type="EMBL" id="MEQ2379542.1"/>
    </source>
</evidence>
<comment type="caution">
    <text evidence="3">The sequence shown here is derived from an EMBL/GenBank/DDBJ whole genome shotgun (WGS) entry which is preliminary data.</text>
</comment>
<evidence type="ECO:0008006" key="5">
    <source>
        <dbReference type="Google" id="ProtNLM"/>
    </source>
</evidence>
<feature type="compositionally biased region" description="Low complexity" evidence="2">
    <location>
        <begin position="20"/>
        <end position="45"/>
    </location>
</feature>
<keyword evidence="1" id="KW-0175">Coiled coil</keyword>
<dbReference type="RefSeq" id="WP_349153520.1">
    <property type="nucleotide sequence ID" value="NZ_JBBMER010000004.1"/>
</dbReference>